<accession>A0ABY3SYL1</accession>
<dbReference type="RefSeq" id="WP_236499116.1">
    <property type="nucleotide sequence ID" value="NZ_CP091244.1"/>
</dbReference>
<sequence>MKKTLLLTVLLSSVLLQGCAVQMASSAVGVVAGTAIGVAKVPFQVGGAVVDVVSGD</sequence>
<evidence type="ECO:0000256" key="1">
    <source>
        <dbReference type="SAM" id="SignalP"/>
    </source>
</evidence>
<protein>
    <recommendedName>
        <fullName evidence="4">Lipoprotein</fullName>
    </recommendedName>
</protein>
<feature type="chain" id="PRO_5046879211" description="Lipoprotein" evidence="1">
    <location>
        <begin position="21"/>
        <end position="56"/>
    </location>
</feature>
<reference evidence="2" key="1">
    <citation type="journal article" date="2022" name="Microorganisms">
        <title>Two New Species of Filamentous Sulfur Bacteria of the Genus Thiothrix, Thiothrix winogradskyi sp. nov. and 'Candidatus Thiothrix sulfatifontis' sp. nov.</title>
        <authorList>
            <person name="Ravin N.V."/>
            <person name="Rossetti S."/>
            <person name="Beletsky A.V."/>
            <person name="Kadnikov V.V."/>
            <person name="Rudenko T.S."/>
            <person name="Smolyakov D.D."/>
            <person name="Moskvitina M.I."/>
            <person name="Gureeva M.V."/>
            <person name="Mardanov A.V."/>
            <person name="Grabovich M.Y."/>
        </authorList>
    </citation>
    <scope>NUCLEOTIDE SEQUENCE</scope>
    <source>
        <strain evidence="2">CT3</strain>
    </source>
</reference>
<proteinExistence type="predicted"/>
<keyword evidence="3" id="KW-1185">Reference proteome</keyword>
<organism evidence="2 3">
    <name type="scientific">Thiothrix winogradskyi</name>
    <dbReference type="NCBI Taxonomy" id="96472"/>
    <lineage>
        <taxon>Bacteria</taxon>
        <taxon>Pseudomonadati</taxon>
        <taxon>Pseudomonadota</taxon>
        <taxon>Gammaproteobacteria</taxon>
        <taxon>Thiotrichales</taxon>
        <taxon>Thiotrichaceae</taxon>
        <taxon>Thiothrix</taxon>
    </lineage>
</organism>
<evidence type="ECO:0000313" key="3">
    <source>
        <dbReference type="Proteomes" id="UP001054801"/>
    </source>
</evidence>
<gene>
    <name evidence="2" type="ORF">L2Y54_00585</name>
</gene>
<feature type="signal peptide" evidence="1">
    <location>
        <begin position="1"/>
        <end position="20"/>
    </location>
</feature>
<dbReference type="EMBL" id="CP091244">
    <property type="protein sequence ID" value="UJS24556.1"/>
    <property type="molecule type" value="Genomic_DNA"/>
</dbReference>
<evidence type="ECO:0008006" key="4">
    <source>
        <dbReference type="Google" id="ProtNLM"/>
    </source>
</evidence>
<evidence type="ECO:0000313" key="2">
    <source>
        <dbReference type="EMBL" id="UJS24556.1"/>
    </source>
</evidence>
<dbReference type="PROSITE" id="PS51257">
    <property type="entry name" value="PROKAR_LIPOPROTEIN"/>
    <property type="match status" value="1"/>
</dbReference>
<name>A0ABY3SYL1_9GAMM</name>
<dbReference type="Proteomes" id="UP001054801">
    <property type="component" value="Chromosome"/>
</dbReference>
<keyword evidence="1" id="KW-0732">Signal</keyword>